<feature type="compositionally biased region" description="Basic residues" evidence="2">
    <location>
        <begin position="292"/>
        <end position="301"/>
    </location>
</feature>
<sequence length="301" mass="34114">MSLAERRMADLQARRAEERLRRHEADEERVKKFKDTKAAFAQAHNDRIEAMRNEQKERAEKMAQFEAERDAFWEQRKEEGQKQLEHGVQNAQETEMRRLAIIDKKARRAARLRAQAEAERQAELAARRADREARQAEAARLVREQQARDERRRVKLAAETRAKQRKIERKKNKATSELVAKVEAKKMLASDKEMRRQLLERLVELDKDKNDRAAVREILTGVRPSMVKSQITSLAASPGARPSGVSGSGGVVDDPSNEAIRRGQANAKTAALLSGGVTPKGPTKAWGETAKSLKKKKQGVR</sequence>
<reference evidence="3" key="1">
    <citation type="submission" date="2021-01" db="EMBL/GenBank/DDBJ databases">
        <authorList>
            <person name="Corre E."/>
            <person name="Pelletier E."/>
            <person name="Niang G."/>
            <person name="Scheremetjew M."/>
            <person name="Finn R."/>
            <person name="Kale V."/>
            <person name="Holt S."/>
            <person name="Cochrane G."/>
            <person name="Meng A."/>
            <person name="Brown T."/>
            <person name="Cohen L."/>
        </authorList>
    </citation>
    <scope>NUCLEOTIDE SEQUENCE</scope>
    <source>
        <strain evidence="3">RCC1693</strain>
    </source>
</reference>
<evidence type="ECO:0000256" key="1">
    <source>
        <dbReference type="SAM" id="Coils"/>
    </source>
</evidence>
<feature type="region of interest" description="Disordered" evidence="2">
    <location>
        <begin position="1"/>
        <end position="30"/>
    </location>
</feature>
<dbReference type="EMBL" id="HBGT01020062">
    <property type="protein sequence ID" value="CAD9423406.1"/>
    <property type="molecule type" value="Transcribed_RNA"/>
</dbReference>
<name>A0A7S2FZ22_9STRA</name>
<feature type="coiled-coil region" evidence="1">
    <location>
        <begin position="102"/>
        <end position="177"/>
    </location>
</feature>
<evidence type="ECO:0000313" key="3">
    <source>
        <dbReference type="EMBL" id="CAD9423406.1"/>
    </source>
</evidence>
<gene>
    <name evidence="3" type="ORF">FPAR1323_LOCUS10550</name>
</gene>
<evidence type="ECO:0000256" key="2">
    <source>
        <dbReference type="SAM" id="MobiDB-lite"/>
    </source>
</evidence>
<keyword evidence="1" id="KW-0175">Coiled coil</keyword>
<dbReference type="AlphaFoldDB" id="A0A7S2FZ22"/>
<accession>A0A7S2FZ22</accession>
<feature type="compositionally biased region" description="Low complexity" evidence="2">
    <location>
        <begin position="235"/>
        <end position="245"/>
    </location>
</feature>
<feature type="region of interest" description="Disordered" evidence="2">
    <location>
        <begin position="233"/>
        <end position="301"/>
    </location>
</feature>
<protein>
    <submittedName>
        <fullName evidence="3">Uncharacterized protein</fullName>
    </submittedName>
</protein>
<organism evidence="3">
    <name type="scientific">Florenciella parvula</name>
    <dbReference type="NCBI Taxonomy" id="236787"/>
    <lineage>
        <taxon>Eukaryota</taxon>
        <taxon>Sar</taxon>
        <taxon>Stramenopiles</taxon>
        <taxon>Ochrophyta</taxon>
        <taxon>Dictyochophyceae</taxon>
        <taxon>Florenciellales</taxon>
        <taxon>Florenciella</taxon>
    </lineage>
</organism>
<proteinExistence type="predicted"/>